<evidence type="ECO:0000256" key="7">
    <source>
        <dbReference type="ARBA" id="ARBA00022989"/>
    </source>
</evidence>
<dbReference type="FunFam" id="1.20.1070.10:FF:000181">
    <property type="entry name" value="Thyrotropin receptor"/>
    <property type="match status" value="1"/>
</dbReference>
<evidence type="ECO:0000256" key="4">
    <source>
        <dbReference type="ARBA" id="ARBA00022614"/>
    </source>
</evidence>
<feature type="transmembrane region" description="Helical" evidence="13">
    <location>
        <begin position="387"/>
        <end position="408"/>
    </location>
</feature>
<sequence length="715" mass="81112">MNFYTLVYKYLTIFLHLLYFYRTLSNLPYLHEIEDGTFANIPNLRTIYITLCPKLQMAHGLLKDVTSVKFYILRITQTGLIKIPQLSYIPRENVIHLLDLDRNKLEKLSTNAINVRAEQVTLNHNELEIVENFAFNGSEIGKLNLRRNRRLTTLEPDAFKGMRSLRELDLSETSIDSLPAVGLDSVEILRIEETSSMRLIPSIYDLKSLKVARLTHAFHCCAFKYPEQHNPSRYAQVAEEHRRTCQQYQDLDTGQFLPKIAKIRKKRLAFKDNLSVEGSFSPVNADRRGDDTSRWNLDAHVTHSNTSDFFIPQKGKTIDYVEAKTVEIDDDFGVFHEESADISPSFSVNALCGNLSIITPVVKCYPEPNALNPCEDIMGYSWLRISVWFVVILTVVGNLAVIIVVIFSGGDITVTRFLICNLAIADLSMGLYLGLIAFMDLHSVGTYFNFAFDWQFGLGCKLAGFLTVFASHLSVFTLTVVTIERWFAITYAIYLTKRIHIGTAAKTMICGWLYSIALAALPLFGVSNYSSTSICLPMEVNRTVDKAYLYFMILINGVAFGLIVYCYARIYLSLGYETRRSSTKGEMTLAKKMALLIFTDFATFAPIAFFSLTALAGYPLIGVTRSKILLVFFYPLNSCANPFLYVIMTAQYRTDFVQLLAKCGFDIQKRHRDPISSNNQSQDTNSKSPFPLLTRVDRKDKDTNSSNNFNNDVYV</sequence>
<dbReference type="InterPro" id="IPR002131">
    <property type="entry name" value="Gphrmn_rcpt_fam"/>
</dbReference>
<comment type="similarity">
    <text evidence="2">Belongs to the G-protein coupled receptor 1 family.</text>
</comment>
<feature type="transmembrane region" description="Helical" evidence="13">
    <location>
        <begin position="507"/>
        <end position="527"/>
    </location>
</feature>
<keyword evidence="4" id="KW-0433">Leucine-rich repeat</keyword>
<feature type="transmembrane region" description="Helical" evidence="13">
    <location>
        <begin position="547"/>
        <end position="572"/>
    </location>
</feature>
<dbReference type="PANTHER" id="PTHR24372:SF74">
    <property type="entry name" value="LP13728P"/>
    <property type="match status" value="1"/>
</dbReference>
<keyword evidence="11" id="KW-0807">Transducer</keyword>
<evidence type="ECO:0000256" key="5">
    <source>
        <dbReference type="ARBA" id="ARBA00022692"/>
    </source>
</evidence>
<feature type="transmembrane region" description="Helical" evidence="13">
    <location>
        <begin position="475"/>
        <end position="495"/>
    </location>
</feature>
<dbReference type="GO" id="GO:0009755">
    <property type="term" value="P:hormone-mediated signaling pathway"/>
    <property type="evidence" value="ECO:0007669"/>
    <property type="project" value="TreeGrafter"/>
</dbReference>
<keyword evidence="3" id="KW-1003">Cell membrane</keyword>
<dbReference type="PANTHER" id="PTHR24372">
    <property type="entry name" value="GLYCOPROTEIN HORMONE RECEPTOR"/>
    <property type="match status" value="1"/>
</dbReference>
<evidence type="ECO:0000256" key="3">
    <source>
        <dbReference type="ARBA" id="ARBA00022475"/>
    </source>
</evidence>
<evidence type="ECO:0000256" key="11">
    <source>
        <dbReference type="ARBA" id="ARBA00023224"/>
    </source>
</evidence>
<evidence type="ECO:0000256" key="12">
    <source>
        <dbReference type="SAM" id="MobiDB-lite"/>
    </source>
</evidence>
<keyword evidence="10" id="KW-0675">Receptor</keyword>
<dbReference type="AlphaFoldDB" id="A0AAW1V592"/>
<evidence type="ECO:0000313" key="16">
    <source>
        <dbReference type="Proteomes" id="UP001431783"/>
    </source>
</evidence>
<dbReference type="InterPro" id="IPR001611">
    <property type="entry name" value="Leu-rich_rpt"/>
</dbReference>
<evidence type="ECO:0000256" key="8">
    <source>
        <dbReference type="ARBA" id="ARBA00023040"/>
    </source>
</evidence>
<accession>A0AAW1V592</accession>
<evidence type="ECO:0000256" key="10">
    <source>
        <dbReference type="ARBA" id="ARBA00023170"/>
    </source>
</evidence>
<evidence type="ECO:0000259" key="14">
    <source>
        <dbReference type="PROSITE" id="PS50262"/>
    </source>
</evidence>
<keyword evidence="8" id="KW-0297">G-protein coupled receptor</keyword>
<comment type="subcellular location">
    <subcellularLocation>
        <location evidence="1">Cell membrane</location>
        <topology evidence="1">Multi-pass membrane protein</topology>
    </subcellularLocation>
</comment>
<dbReference type="Pfam" id="PF00001">
    <property type="entry name" value="7tm_1"/>
    <property type="match status" value="1"/>
</dbReference>
<gene>
    <name evidence="15" type="ORF">WA026_021590</name>
</gene>
<dbReference type="InterPro" id="IPR017452">
    <property type="entry name" value="GPCR_Rhodpsn_7TM"/>
</dbReference>
<evidence type="ECO:0000256" key="9">
    <source>
        <dbReference type="ARBA" id="ARBA00023136"/>
    </source>
</evidence>
<feature type="transmembrane region" description="Helical" evidence="13">
    <location>
        <begin position="593"/>
        <end position="616"/>
    </location>
</feature>
<evidence type="ECO:0000256" key="2">
    <source>
        <dbReference type="ARBA" id="ARBA00010663"/>
    </source>
</evidence>
<proteinExistence type="inferred from homology"/>
<dbReference type="SUPFAM" id="SSF52058">
    <property type="entry name" value="L domain-like"/>
    <property type="match status" value="1"/>
</dbReference>
<protein>
    <recommendedName>
        <fullName evidence="14">G-protein coupled receptors family 1 profile domain-containing protein</fullName>
    </recommendedName>
</protein>
<feature type="transmembrane region" description="Helical" evidence="13">
    <location>
        <begin position="628"/>
        <end position="648"/>
    </location>
</feature>
<feature type="compositionally biased region" description="Polar residues" evidence="12">
    <location>
        <begin position="675"/>
        <end position="688"/>
    </location>
</feature>
<keyword evidence="9 13" id="KW-0472">Membrane</keyword>
<dbReference type="SUPFAM" id="SSF81321">
    <property type="entry name" value="Family A G protein-coupled receptor-like"/>
    <property type="match status" value="1"/>
</dbReference>
<evidence type="ECO:0000256" key="1">
    <source>
        <dbReference type="ARBA" id="ARBA00004651"/>
    </source>
</evidence>
<keyword evidence="5 13" id="KW-0812">Transmembrane</keyword>
<dbReference type="InterPro" id="IPR032675">
    <property type="entry name" value="LRR_dom_sf"/>
</dbReference>
<dbReference type="PRINTS" id="PR00237">
    <property type="entry name" value="GPCRRHODOPSN"/>
</dbReference>
<dbReference type="GO" id="GO:0016500">
    <property type="term" value="F:protein-hormone receptor activity"/>
    <property type="evidence" value="ECO:0007669"/>
    <property type="project" value="InterPro"/>
</dbReference>
<comment type="caution">
    <text evidence="15">The sequence shown here is derived from an EMBL/GenBank/DDBJ whole genome shotgun (WGS) entry which is preliminary data.</text>
</comment>
<dbReference type="GO" id="GO:0005886">
    <property type="term" value="C:plasma membrane"/>
    <property type="evidence" value="ECO:0007669"/>
    <property type="project" value="UniProtKB-SubCell"/>
</dbReference>
<name>A0AAW1V592_9CUCU</name>
<reference evidence="15 16" key="1">
    <citation type="submission" date="2023-03" db="EMBL/GenBank/DDBJ databases">
        <title>Genome insight into feeding habits of ladybird beetles.</title>
        <authorList>
            <person name="Li H.-S."/>
            <person name="Huang Y.-H."/>
            <person name="Pang H."/>
        </authorList>
    </citation>
    <scope>NUCLEOTIDE SEQUENCE [LARGE SCALE GENOMIC DNA]</scope>
    <source>
        <strain evidence="15">SYSU_2023b</strain>
        <tissue evidence="15">Whole body</tissue>
    </source>
</reference>
<dbReference type="EMBL" id="JARQZJ010000107">
    <property type="protein sequence ID" value="KAK9887281.1"/>
    <property type="molecule type" value="Genomic_DNA"/>
</dbReference>
<dbReference type="Gene3D" id="3.80.10.10">
    <property type="entry name" value="Ribonuclease Inhibitor"/>
    <property type="match status" value="1"/>
</dbReference>
<dbReference type="Proteomes" id="UP001431783">
    <property type="component" value="Unassembled WGS sequence"/>
</dbReference>
<dbReference type="GO" id="GO:0008528">
    <property type="term" value="F:G protein-coupled peptide receptor activity"/>
    <property type="evidence" value="ECO:0007669"/>
    <property type="project" value="TreeGrafter"/>
</dbReference>
<keyword evidence="16" id="KW-1185">Reference proteome</keyword>
<dbReference type="Pfam" id="PF13855">
    <property type="entry name" value="LRR_8"/>
    <property type="match status" value="1"/>
</dbReference>
<dbReference type="Gene3D" id="1.20.1070.10">
    <property type="entry name" value="Rhodopsin 7-helix transmembrane proteins"/>
    <property type="match status" value="1"/>
</dbReference>
<dbReference type="PRINTS" id="PR00373">
    <property type="entry name" value="GLYCHORMONER"/>
</dbReference>
<dbReference type="InterPro" id="IPR000276">
    <property type="entry name" value="GPCR_Rhodpsn"/>
</dbReference>
<feature type="transmembrane region" description="Helical" evidence="13">
    <location>
        <begin position="414"/>
        <end position="438"/>
    </location>
</feature>
<dbReference type="PROSITE" id="PS50262">
    <property type="entry name" value="G_PROTEIN_RECEP_F1_2"/>
    <property type="match status" value="1"/>
</dbReference>
<evidence type="ECO:0000313" key="15">
    <source>
        <dbReference type="EMBL" id="KAK9887281.1"/>
    </source>
</evidence>
<dbReference type="CDD" id="cd15136">
    <property type="entry name" value="7tmA_Glyco_hormone_R"/>
    <property type="match status" value="1"/>
</dbReference>
<dbReference type="GO" id="GO:0007189">
    <property type="term" value="P:adenylate cyclase-activating G protein-coupled receptor signaling pathway"/>
    <property type="evidence" value="ECO:0007669"/>
    <property type="project" value="TreeGrafter"/>
</dbReference>
<feature type="domain" description="G-protein coupled receptors family 1 profile" evidence="14">
    <location>
        <begin position="397"/>
        <end position="645"/>
    </location>
</feature>
<keyword evidence="6" id="KW-0677">Repeat</keyword>
<organism evidence="15 16">
    <name type="scientific">Henosepilachna vigintioctopunctata</name>
    <dbReference type="NCBI Taxonomy" id="420089"/>
    <lineage>
        <taxon>Eukaryota</taxon>
        <taxon>Metazoa</taxon>
        <taxon>Ecdysozoa</taxon>
        <taxon>Arthropoda</taxon>
        <taxon>Hexapoda</taxon>
        <taxon>Insecta</taxon>
        <taxon>Pterygota</taxon>
        <taxon>Neoptera</taxon>
        <taxon>Endopterygota</taxon>
        <taxon>Coleoptera</taxon>
        <taxon>Polyphaga</taxon>
        <taxon>Cucujiformia</taxon>
        <taxon>Coccinelloidea</taxon>
        <taxon>Coccinellidae</taxon>
        <taxon>Epilachninae</taxon>
        <taxon>Epilachnini</taxon>
        <taxon>Henosepilachna</taxon>
    </lineage>
</organism>
<evidence type="ECO:0000256" key="13">
    <source>
        <dbReference type="SAM" id="Phobius"/>
    </source>
</evidence>
<keyword evidence="7 13" id="KW-1133">Transmembrane helix</keyword>
<feature type="region of interest" description="Disordered" evidence="12">
    <location>
        <begin position="672"/>
        <end position="692"/>
    </location>
</feature>
<evidence type="ECO:0000256" key="6">
    <source>
        <dbReference type="ARBA" id="ARBA00022737"/>
    </source>
</evidence>
<dbReference type="PROSITE" id="PS00237">
    <property type="entry name" value="G_PROTEIN_RECEP_F1_1"/>
    <property type="match status" value="1"/>
</dbReference>